<dbReference type="Gene3D" id="3.40.190.10">
    <property type="entry name" value="Periplasmic binding protein-like II"/>
    <property type="match status" value="2"/>
</dbReference>
<dbReference type="EC" id="2.5.1.61" evidence="4"/>
<proteinExistence type="inferred from homology"/>
<dbReference type="FunFam" id="3.30.160.40:FF:000002">
    <property type="entry name" value="Porphobilinogen deaminase"/>
    <property type="match status" value="1"/>
</dbReference>
<keyword evidence="7" id="KW-0350">Heme biosynthesis</keyword>
<sequence length="352" mass="37535">MASSSPPSTTGTITIGTRRSALARKQTSFVEAGLQKAWPDQKTAVHAMDPLGDRNKVTALYAFNAKNLWTYELEELLGKGELDLIVHSLKDMPTSLPEGMAIGAILPREDPRDVLILPASNSSAPRSAHDILSSLPEGSVIGTSSLRRIAQLRRRYPQLAFANMRGNVGTRLAKLDSPSAEAGAPEGGFAGLIMAAAGLLRLDLGNRISAYLSGAEGGMWHAVGQGAIGVEVREDDERVKKLLEPLRCSRTERACYAERALMRALEGGCSVPIGVETDWEGEKLRLDAVVVALDGTEAVEAVEVAEVGSLEEAEELGRRVAAVLVEKGAGKILDVINEKRKEDMVAYAGSAP</sequence>
<dbReference type="SUPFAM" id="SSF53850">
    <property type="entry name" value="Periplasmic binding protein-like II"/>
    <property type="match status" value="1"/>
</dbReference>
<dbReference type="PANTHER" id="PTHR11557:SF0">
    <property type="entry name" value="PORPHOBILINOGEN DEAMINASE"/>
    <property type="match status" value="1"/>
</dbReference>
<dbReference type="GO" id="GO:0006782">
    <property type="term" value="P:protoporphyrinogen IX biosynthetic process"/>
    <property type="evidence" value="ECO:0007669"/>
    <property type="project" value="UniProtKB-UniPathway"/>
</dbReference>
<evidence type="ECO:0000256" key="10">
    <source>
        <dbReference type="ARBA" id="ARBA00033064"/>
    </source>
</evidence>
<dbReference type="PIRSF" id="PIRSF001438">
    <property type="entry name" value="4pyrrol_synth_OHMeBilane_synth"/>
    <property type="match status" value="1"/>
</dbReference>
<keyword evidence="14" id="KW-1185">Reference proteome</keyword>
<dbReference type="GO" id="GO:0005737">
    <property type="term" value="C:cytoplasm"/>
    <property type="evidence" value="ECO:0007669"/>
    <property type="project" value="TreeGrafter"/>
</dbReference>
<gene>
    <name evidence="13" type="ORF">EJ06DRAFT_174458</name>
</gene>
<dbReference type="Pfam" id="PF01379">
    <property type="entry name" value="Porphobil_deam"/>
    <property type="match status" value="1"/>
</dbReference>
<dbReference type="InterPro" id="IPR022419">
    <property type="entry name" value="Porphobilin_deaminase_cofac_BS"/>
</dbReference>
<evidence type="ECO:0000256" key="5">
    <source>
        <dbReference type="ARBA" id="ARBA00016519"/>
    </source>
</evidence>
<feature type="domain" description="Porphobilinogen deaminase N-terminal" evidence="11">
    <location>
        <begin position="13"/>
        <end position="240"/>
    </location>
</feature>
<evidence type="ECO:0000256" key="2">
    <source>
        <dbReference type="ARBA" id="ARBA00004735"/>
    </source>
</evidence>
<dbReference type="InterPro" id="IPR000860">
    <property type="entry name" value="HemC"/>
</dbReference>
<evidence type="ECO:0000256" key="9">
    <source>
        <dbReference type="ARBA" id="ARBA00030685"/>
    </source>
</evidence>
<comment type="similarity">
    <text evidence="3">Belongs to the HMBS family.</text>
</comment>
<evidence type="ECO:0000313" key="14">
    <source>
        <dbReference type="Proteomes" id="UP000799640"/>
    </source>
</evidence>
<reference evidence="13" key="1">
    <citation type="journal article" date="2020" name="Stud. Mycol.">
        <title>101 Dothideomycetes genomes: a test case for predicting lifestyles and emergence of pathogens.</title>
        <authorList>
            <person name="Haridas S."/>
            <person name="Albert R."/>
            <person name="Binder M."/>
            <person name="Bloem J."/>
            <person name="Labutti K."/>
            <person name="Salamov A."/>
            <person name="Andreopoulos B."/>
            <person name="Baker S."/>
            <person name="Barry K."/>
            <person name="Bills G."/>
            <person name="Bluhm B."/>
            <person name="Cannon C."/>
            <person name="Castanera R."/>
            <person name="Culley D."/>
            <person name="Daum C."/>
            <person name="Ezra D."/>
            <person name="Gonzalez J."/>
            <person name="Henrissat B."/>
            <person name="Kuo A."/>
            <person name="Liang C."/>
            <person name="Lipzen A."/>
            <person name="Lutzoni F."/>
            <person name="Magnuson J."/>
            <person name="Mondo S."/>
            <person name="Nolan M."/>
            <person name="Ohm R."/>
            <person name="Pangilinan J."/>
            <person name="Park H.-J."/>
            <person name="Ramirez L."/>
            <person name="Alfaro M."/>
            <person name="Sun H."/>
            <person name="Tritt A."/>
            <person name="Yoshinaga Y."/>
            <person name="Zwiers L.-H."/>
            <person name="Turgeon B."/>
            <person name="Goodwin S."/>
            <person name="Spatafora J."/>
            <person name="Crous P."/>
            <person name="Grigoriev I."/>
        </authorList>
    </citation>
    <scope>NUCLEOTIDE SEQUENCE</scope>
    <source>
        <strain evidence="13">CBS 262.69</strain>
    </source>
</reference>
<keyword evidence="6" id="KW-0808">Transferase</keyword>
<dbReference type="EMBL" id="ML996705">
    <property type="protein sequence ID" value="KAF2396868.1"/>
    <property type="molecule type" value="Genomic_DNA"/>
</dbReference>
<feature type="domain" description="Porphobilinogen deaminase C-terminal" evidence="12">
    <location>
        <begin position="254"/>
        <end position="324"/>
    </location>
</feature>
<dbReference type="InterPro" id="IPR036803">
    <property type="entry name" value="Porphobilinogen_deaminase_C_sf"/>
</dbReference>
<dbReference type="InterPro" id="IPR022418">
    <property type="entry name" value="Porphobilinogen_deaminase_C"/>
</dbReference>
<dbReference type="GO" id="GO:0004418">
    <property type="term" value="F:hydroxymethylbilane synthase activity"/>
    <property type="evidence" value="ECO:0007669"/>
    <property type="project" value="UniProtKB-EC"/>
</dbReference>
<dbReference type="PANTHER" id="PTHR11557">
    <property type="entry name" value="PORPHOBILINOGEN DEAMINASE"/>
    <property type="match status" value="1"/>
</dbReference>
<dbReference type="AlphaFoldDB" id="A0A6G1HLC6"/>
<dbReference type="SUPFAM" id="SSF54782">
    <property type="entry name" value="Porphobilinogen deaminase (hydroxymethylbilane synthase), C-terminal domain"/>
    <property type="match status" value="1"/>
</dbReference>
<accession>A0A6G1HLC6</accession>
<comment type="pathway">
    <text evidence="2">Porphyrin-containing compound metabolism; protoporphyrin-IX biosynthesis; coproporphyrinogen-III from 5-aminolevulinate: step 2/4.</text>
</comment>
<evidence type="ECO:0000256" key="8">
    <source>
        <dbReference type="ARBA" id="ARBA00023244"/>
    </source>
</evidence>
<evidence type="ECO:0000259" key="11">
    <source>
        <dbReference type="Pfam" id="PF01379"/>
    </source>
</evidence>
<dbReference type="NCBIfam" id="TIGR00212">
    <property type="entry name" value="hemC"/>
    <property type="match status" value="1"/>
</dbReference>
<evidence type="ECO:0000256" key="3">
    <source>
        <dbReference type="ARBA" id="ARBA00005638"/>
    </source>
</evidence>
<dbReference type="Proteomes" id="UP000799640">
    <property type="component" value="Unassembled WGS sequence"/>
</dbReference>
<organism evidence="13 14">
    <name type="scientific">Trichodelitschia bisporula</name>
    <dbReference type="NCBI Taxonomy" id="703511"/>
    <lineage>
        <taxon>Eukaryota</taxon>
        <taxon>Fungi</taxon>
        <taxon>Dikarya</taxon>
        <taxon>Ascomycota</taxon>
        <taxon>Pezizomycotina</taxon>
        <taxon>Dothideomycetes</taxon>
        <taxon>Dothideomycetes incertae sedis</taxon>
        <taxon>Phaeotrichales</taxon>
        <taxon>Phaeotrichaceae</taxon>
        <taxon>Trichodelitschia</taxon>
    </lineage>
</organism>
<evidence type="ECO:0000256" key="7">
    <source>
        <dbReference type="ARBA" id="ARBA00023133"/>
    </source>
</evidence>
<dbReference type="PRINTS" id="PR00151">
    <property type="entry name" value="PORPHBDMNASE"/>
</dbReference>
<dbReference type="Pfam" id="PF03900">
    <property type="entry name" value="Porphobil_deamC"/>
    <property type="match status" value="1"/>
</dbReference>
<dbReference type="Gene3D" id="3.30.160.40">
    <property type="entry name" value="Porphobilinogen deaminase, C-terminal domain"/>
    <property type="match status" value="1"/>
</dbReference>
<dbReference type="InterPro" id="IPR022417">
    <property type="entry name" value="Porphobilin_deaminase_N"/>
</dbReference>
<evidence type="ECO:0000256" key="4">
    <source>
        <dbReference type="ARBA" id="ARBA00012655"/>
    </source>
</evidence>
<dbReference type="OrthoDB" id="564646at2759"/>
<protein>
    <recommendedName>
        <fullName evidence="5">Porphobilinogen deaminase</fullName>
        <ecNumber evidence="4">2.5.1.61</ecNumber>
    </recommendedName>
    <alternativeName>
        <fullName evidence="10">Hydroxymethylbilane synthase</fullName>
    </alternativeName>
    <alternativeName>
        <fullName evidence="9">Pre-uroporphyrinogen synthase</fullName>
    </alternativeName>
</protein>
<dbReference type="FunFam" id="3.40.190.10:FF:000005">
    <property type="entry name" value="Porphobilinogen deaminase"/>
    <property type="match status" value="1"/>
</dbReference>
<comment type="cofactor">
    <cofactor evidence="1">
        <name>dipyrromethane</name>
        <dbReference type="ChEBI" id="CHEBI:60342"/>
    </cofactor>
</comment>
<name>A0A6G1HLC6_9PEZI</name>
<evidence type="ECO:0000256" key="6">
    <source>
        <dbReference type="ARBA" id="ARBA00022679"/>
    </source>
</evidence>
<evidence type="ECO:0000313" key="13">
    <source>
        <dbReference type="EMBL" id="KAF2396868.1"/>
    </source>
</evidence>
<evidence type="ECO:0000259" key="12">
    <source>
        <dbReference type="Pfam" id="PF03900"/>
    </source>
</evidence>
<dbReference type="PROSITE" id="PS00533">
    <property type="entry name" value="PORPHOBILINOGEN_DEAM"/>
    <property type="match status" value="1"/>
</dbReference>
<keyword evidence="8" id="KW-0627">Porphyrin biosynthesis</keyword>
<dbReference type="UniPathway" id="UPA00251">
    <property type="reaction ID" value="UER00319"/>
</dbReference>
<evidence type="ECO:0000256" key="1">
    <source>
        <dbReference type="ARBA" id="ARBA00001916"/>
    </source>
</evidence>